<dbReference type="InterPro" id="IPR007372">
    <property type="entry name" value="Lipid/polyisoprenoid-bd_YceI"/>
</dbReference>
<evidence type="ECO:0000256" key="1">
    <source>
        <dbReference type="ARBA" id="ARBA00008812"/>
    </source>
</evidence>
<dbReference type="SUPFAM" id="SSF101874">
    <property type="entry name" value="YceI-like"/>
    <property type="match status" value="1"/>
</dbReference>
<dbReference type="Pfam" id="PF04264">
    <property type="entry name" value="YceI"/>
    <property type="match status" value="1"/>
</dbReference>
<reference evidence="3 4" key="1">
    <citation type="submission" date="2019-07" db="EMBL/GenBank/DDBJ databases">
        <title>Whole genome shotgun sequence of Staphylococcus piscifermentans NBRC 109625.</title>
        <authorList>
            <person name="Hosoyama A."/>
            <person name="Uohara A."/>
            <person name="Ohji S."/>
            <person name="Ichikawa N."/>
        </authorList>
    </citation>
    <scope>NUCLEOTIDE SEQUENCE [LARGE SCALE GENOMIC DNA]</scope>
    <source>
        <strain evidence="3 4">NBRC 109625</strain>
    </source>
</reference>
<sequence>MTQFTFDPAHSSIEFQVKHLMVSKVKGSFTQFNVELSGDLDDLSSLKGSASIDVKSIDTNQADRDNHLRTSDFFDADNYPEVKFEIKDVTKDKVTGDLTIKGVTNEETFDLDFEGVSKNPLNDTNVAGFTVSGKVDREKYGMSFNQTLETGGVLIGNDVKFEAALEFEVKN</sequence>
<comment type="caution">
    <text evidence="3">The sequence shown here is derived from an EMBL/GenBank/DDBJ whole genome shotgun (WGS) entry which is preliminary data.</text>
</comment>
<protein>
    <submittedName>
        <fullName evidence="3">UPF0312 protein</fullName>
    </submittedName>
</protein>
<dbReference type="PANTHER" id="PTHR34406:SF1">
    <property type="entry name" value="PROTEIN YCEI"/>
    <property type="match status" value="1"/>
</dbReference>
<organism evidence="3 4">
    <name type="scientific">Staphylococcus piscifermentans</name>
    <dbReference type="NCBI Taxonomy" id="70258"/>
    <lineage>
        <taxon>Bacteria</taxon>
        <taxon>Bacillati</taxon>
        <taxon>Bacillota</taxon>
        <taxon>Bacilli</taxon>
        <taxon>Bacillales</taxon>
        <taxon>Staphylococcaceae</taxon>
        <taxon>Staphylococcus</taxon>
    </lineage>
</organism>
<dbReference type="PANTHER" id="PTHR34406">
    <property type="entry name" value="PROTEIN YCEI"/>
    <property type="match status" value="1"/>
</dbReference>
<dbReference type="RefSeq" id="WP_095103681.1">
    <property type="nucleotide sequence ID" value="NZ_BKAR01000010.1"/>
</dbReference>
<dbReference type="SMART" id="SM00867">
    <property type="entry name" value="YceI"/>
    <property type="match status" value="1"/>
</dbReference>
<evidence type="ECO:0000313" key="4">
    <source>
        <dbReference type="Proteomes" id="UP000321736"/>
    </source>
</evidence>
<keyword evidence="4" id="KW-1185">Reference proteome</keyword>
<name>A0A239TQ30_9STAP</name>
<dbReference type="AlphaFoldDB" id="A0A239TQ30"/>
<feature type="domain" description="Lipid/polyisoprenoid-binding YceI-like" evidence="2">
    <location>
        <begin position="3"/>
        <end position="168"/>
    </location>
</feature>
<dbReference type="EMBL" id="BKAR01000010">
    <property type="protein sequence ID" value="GEP84422.1"/>
    <property type="molecule type" value="Genomic_DNA"/>
</dbReference>
<dbReference type="Proteomes" id="UP000321736">
    <property type="component" value="Unassembled WGS sequence"/>
</dbReference>
<evidence type="ECO:0000259" key="2">
    <source>
        <dbReference type="SMART" id="SM00867"/>
    </source>
</evidence>
<dbReference type="Gene3D" id="2.40.128.110">
    <property type="entry name" value="Lipid/polyisoprenoid-binding, YceI-like"/>
    <property type="match status" value="1"/>
</dbReference>
<proteinExistence type="inferred from homology"/>
<dbReference type="InterPro" id="IPR036761">
    <property type="entry name" value="TTHA0802/YceI-like_sf"/>
</dbReference>
<gene>
    <name evidence="3" type="ORF">SPI02_10070</name>
</gene>
<accession>A0A239TQ30</accession>
<evidence type="ECO:0000313" key="3">
    <source>
        <dbReference type="EMBL" id="GEP84422.1"/>
    </source>
</evidence>
<comment type="similarity">
    <text evidence="1">Belongs to the UPF0312 family.</text>
</comment>
<dbReference type="OrthoDB" id="9811006at2"/>